<protein>
    <submittedName>
        <fullName evidence="2">Uncharacterized protein</fullName>
    </submittedName>
</protein>
<comment type="caution">
    <text evidence="2">The sequence shown here is derived from an EMBL/GenBank/DDBJ whole genome shotgun (WGS) entry which is preliminary data.</text>
</comment>
<feature type="chain" id="PRO_5029538672" evidence="1">
    <location>
        <begin position="21"/>
        <end position="203"/>
    </location>
</feature>
<accession>A0A7J6AN46</accession>
<feature type="signal peptide" evidence="1">
    <location>
        <begin position="1"/>
        <end position="20"/>
    </location>
</feature>
<sequence>MAKFLGPIFLFLVLAGLVLCTADGTSRPGSYTLWEESDTVKVKIDKNDSAEKYKINFTDTSDGSTIKTWPEESFPISIKSFKPCHSYTVTFDPPCKSTTGFYKTRELFESDVNHTLKITGAKVQVCFETKWDLSKCIDIDISNSCTDYSVTFKGDPCKKSINFTLPPVKPVISYTNEFPTELRWDKKPSNCPKDLTYNCNGKH</sequence>
<proteinExistence type="predicted"/>
<reference evidence="2 3" key="1">
    <citation type="submission" date="2020-02" db="EMBL/GenBank/DDBJ databases">
        <title>A chromosome-scale genome assembly of the black bullhead catfish (Ameiurus melas).</title>
        <authorList>
            <person name="Wen M."/>
            <person name="Zham M."/>
            <person name="Cabau C."/>
            <person name="Klopp C."/>
            <person name="Donnadieu C."/>
            <person name="Roques C."/>
            <person name="Bouchez O."/>
            <person name="Lampietro C."/>
            <person name="Jouanno E."/>
            <person name="Herpin A."/>
            <person name="Louis A."/>
            <person name="Berthelot C."/>
            <person name="Parey E."/>
            <person name="Roest-Crollius H."/>
            <person name="Braasch I."/>
            <person name="Postlethwait J."/>
            <person name="Robinson-Rechavi M."/>
            <person name="Echchiki A."/>
            <person name="Begum T."/>
            <person name="Montfort J."/>
            <person name="Schartl M."/>
            <person name="Bobe J."/>
            <person name="Guiguen Y."/>
        </authorList>
    </citation>
    <scope>NUCLEOTIDE SEQUENCE [LARGE SCALE GENOMIC DNA]</scope>
    <source>
        <strain evidence="2">M_S1</strain>
        <tissue evidence="2">Blood</tissue>
    </source>
</reference>
<keyword evidence="3" id="KW-1185">Reference proteome</keyword>
<dbReference type="EMBL" id="JAAGNN010000011">
    <property type="protein sequence ID" value="KAF4083489.1"/>
    <property type="molecule type" value="Genomic_DNA"/>
</dbReference>
<evidence type="ECO:0000313" key="2">
    <source>
        <dbReference type="EMBL" id="KAF4083489.1"/>
    </source>
</evidence>
<evidence type="ECO:0000256" key="1">
    <source>
        <dbReference type="SAM" id="SignalP"/>
    </source>
</evidence>
<gene>
    <name evidence="2" type="ORF">AMELA_G00142000</name>
</gene>
<name>A0A7J6AN46_AMEME</name>
<dbReference type="Proteomes" id="UP000593565">
    <property type="component" value="Unassembled WGS sequence"/>
</dbReference>
<dbReference type="AlphaFoldDB" id="A0A7J6AN46"/>
<evidence type="ECO:0000313" key="3">
    <source>
        <dbReference type="Proteomes" id="UP000593565"/>
    </source>
</evidence>
<organism evidence="2 3">
    <name type="scientific">Ameiurus melas</name>
    <name type="common">Black bullhead</name>
    <name type="synonym">Silurus melas</name>
    <dbReference type="NCBI Taxonomy" id="219545"/>
    <lineage>
        <taxon>Eukaryota</taxon>
        <taxon>Metazoa</taxon>
        <taxon>Chordata</taxon>
        <taxon>Craniata</taxon>
        <taxon>Vertebrata</taxon>
        <taxon>Euteleostomi</taxon>
        <taxon>Actinopterygii</taxon>
        <taxon>Neopterygii</taxon>
        <taxon>Teleostei</taxon>
        <taxon>Ostariophysi</taxon>
        <taxon>Siluriformes</taxon>
        <taxon>Ictaluridae</taxon>
        <taxon>Ameiurus</taxon>
    </lineage>
</organism>
<keyword evidence="1" id="KW-0732">Signal</keyword>